<gene>
    <name evidence="1" type="ORF">D2965_05235</name>
</gene>
<accession>A0A3A6W8Z1</accession>
<sequence>MAKKPDTKKELNRFITDRKKFFTNNCNYIKIYDKDAESYYFLSNKVLGRLNNANYAMYTFYLAQYLNKENKLVTIDEKKKKPLQKQDIVDILSERFEVAKKTVENYLSVAKKTNVLIKTQGNELVKNVYVMNPVAFNAGHSVFFAELMFYFPDDLIQLLSPYQYLACAKIVNVDYPKVNECKYLSMIDRTRYNIDKIMNGEMFEVAAANETKVLMSWTKAKAFIEKNGISDILGLPVRTRFNCIFHKDDKQLAVVIYKDGKERYYCMNDECVSTDERRGLDVFNLMYMLMGTEEDTENQFKMAMEYLAALYNIELDETTISIFNSSQKEKD</sequence>
<reference evidence="1 2" key="1">
    <citation type="submission" date="2018-09" db="EMBL/GenBank/DDBJ databases">
        <title>Genome sequence of Veillonella atypica isolated from periodontal Korean patients.</title>
        <authorList>
            <person name="Lee J.-H."/>
            <person name="Moon J.-H."/>
            <person name="Shin S.-Y."/>
        </authorList>
    </citation>
    <scope>NUCLEOTIDE SEQUENCE [LARGE SCALE GENOMIC DNA]</scope>
    <source>
        <strain evidence="1 2">KHUD_V1</strain>
    </source>
</reference>
<protein>
    <submittedName>
        <fullName evidence="1">Uncharacterized protein</fullName>
    </submittedName>
</protein>
<comment type="caution">
    <text evidence="1">The sequence shown here is derived from an EMBL/GenBank/DDBJ whole genome shotgun (WGS) entry which is preliminary data.</text>
</comment>
<evidence type="ECO:0000313" key="1">
    <source>
        <dbReference type="EMBL" id="RJY50487.1"/>
    </source>
</evidence>
<dbReference type="EMBL" id="QXZZ01000026">
    <property type="protein sequence ID" value="RJY50487.1"/>
    <property type="molecule type" value="Genomic_DNA"/>
</dbReference>
<dbReference type="Proteomes" id="UP000277803">
    <property type="component" value="Unassembled WGS sequence"/>
</dbReference>
<evidence type="ECO:0000313" key="2">
    <source>
        <dbReference type="Proteomes" id="UP000277803"/>
    </source>
</evidence>
<proteinExistence type="predicted"/>
<dbReference type="RefSeq" id="WP_119982519.1">
    <property type="nucleotide sequence ID" value="NZ_QXZZ01000026.1"/>
</dbReference>
<dbReference type="AlphaFoldDB" id="A0A3A6W8Z1"/>
<name>A0A3A6W8Z1_9FIRM</name>
<organism evidence="1 2">
    <name type="scientific">Veillonella atypica</name>
    <dbReference type="NCBI Taxonomy" id="39777"/>
    <lineage>
        <taxon>Bacteria</taxon>
        <taxon>Bacillati</taxon>
        <taxon>Bacillota</taxon>
        <taxon>Negativicutes</taxon>
        <taxon>Veillonellales</taxon>
        <taxon>Veillonellaceae</taxon>
        <taxon>Veillonella</taxon>
    </lineage>
</organism>